<dbReference type="PANTHER" id="PTHR42815:SF2">
    <property type="entry name" value="FAD-BINDING, PUTATIVE (AFU_ORTHOLOGUE AFUA_6G07600)-RELATED"/>
    <property type="match status" value="1"/>
</dbReference>
<evidence type="ECO:0000313" key="2">
    <source>
        <dbReference type="EMBL" id="MFD1181574.1"/>
    </source>
</evidence>
<dbReference type="Pfam" id="PF01243">
    <property type="entry name" value="PNPOx_N"/>
    <property type="match status" value="1"/>
</dbReference>
<dbReference type="SUPFAM" id="SSF50475">
    <property type="entry name" value="FMN-binding split barrel"/>
    <property type="match status" value="1"/>
</dbReference>
<evidence type="ECO:0000259" key="1">
    <source>
        <dbReference type="Pfam" id="PF01243"/>
    </source>
</evidence>
<dbReference type="PANTHER" id="PTHR42815">
    <property type="entry name" value="FAD-BINDING, PUTATIVE (AFU_ORTHOLOGUE AFUA_6G07600)-RELATED"/>
    <property type="match status" value="1"/>
</dbReference>
<dbReference type="Gene3D" id="2.30.110.10">
    <property type="entry name" value="Electron Transport, Fmn-binding Protein, Chain A"/>
    <property type="match status" value="1"/>
</dbReference>
<sequence length="211" mass="23923">MDQSLFRDTITSKQELNELCGYPSEPVKHKVVFRLDPSIRDFISKSPMLFMATSDAAGNCDVSPRGDEAGFVLTLDDFHLVIPERPGNKRFDSLGNLVENPRIGLIFIIPGLKETLRINGQACIIRDQDLMERLKAKNKVPLFGIGVKVEECYMHCAKSFIRSQVWEPSSWLTPEALPNPSAILAEHTKKLGRTEEEVRQSLQDSYENRLY</sequence>
<dbReference type="NCBIfam" id="TIGR04025">
    <property type="entry name" value="PPOX_FMN_DR2398"/>
    <property type="match status" value="1"/>
</dbReference>
<keyword evidence="3" id="KW-1185">Reference proteome</keyword>
<feature type="domain" description="Pyridoxamine 5'-phosphate oxidase N-terminal" evidence="1">
    <location>
        <begin position="35"/>
        <end position="155"/>
    </location>
</feature>
<dbReference type="InterPro" id="IPR012349">
    <property type="entry name" value="Split_barrel_FMN-bd"/>
</dbReference>
<organism evidence="2 3">
    <name type="scientific">Paenibacillus timonensis</name>
    <dbReference type="NCBI Taxonomy" id="225915"/>
    <lineage>
        <taxon>Bacteria</taxon>
        <taxon>Bacillati</taxon>
        <taxon>Bacillota</taxon>
        <taxon>Bacilli</taxon>
        <taxon>Bacillales</taxon>
        <taxon>Paenibacillaceae</taxon>
        <taxon>Paenibacillus</taxon>
    </lineage>
</organism>
<dbReference type="InterPro" id="IPR024029">
    <property type="entry name" value="Pyridox_Oxase_FMN-dep"/>
</dbReference>
<accession>A0ABW3SA61</accession>
<evidence type="ECO:0000313" key="3">
    <source>
        <dbReference type="Proteomes" id="UP001597211"/>
    </source>
</evidence>
<comment type="caution">
    <text evidence="2">The sequence shown here is derived from an EMBL/GenBank/DDBJ whole genome shotgun (WGS) entry which is preliminary data.</text>
</comment>
<dbReference type="Proteomes" id="UP001597211">
    <property type="component" value="Unassembled WGS sequence"/>
</dbReference>
<gene>
    <name evidence="2" type="ORF">ACFQ2Z_09405</name>
</gene>
<proteinExistence type="predicted"/>
<protein>
    <submittedName>
        <fullName evidence="2">Pyridoxamine 5'-phosphate oxidase family protein</fullName>
    </submittedName>
</protein>
<reference evidence="3" key="1">
    <citation type="journal article" date="2019" name="Int. J. Syst. Evol. Microbiol.">
        <title>The Global Catalogue of Microorganisms (GCM) 10K type strain sequencing project: providing services to taxonomists for standard genome sequencing and annotation.</title>
        <authorList>
            <consortium name="The Broad Institute Genomics Platform"/>
            <consortium name="The Broad Institute Genome Sequencing Center for Infectious Disease"/>
            <person name="Wu L."/>
            <person name="Ma J."/>
        </authorList>
    </citation>
    <scope>NUCLEOTIDE SEQUENCE [LARGE SCALE GENOMIC DNA]</scope>
    <source>
        <strain evidence="3">CCUG 48216</strain>
    </source>
</reference>
<name>A0ABW3SA61_9BACL</name>
<dbReference type="RefSeq" id="WP_240268649.1">
    <property type="nucleotide sequence ID" value="NZ_JAKSXN010000014.1"/>
</dbReference>
<dbReference type="EMBL" id="JBHTKZ010000014">
    <property type="protein sequence ID" value="MFD1181574.1"/>
    <property type="molecule type" value="Genomic_DNA"/>
</dbReference>
<dbReference type="InterPro" id="IPR011576">
    <property type="entry name" value="Pyridox_Oxase_N"/>
</dbReference>